<sequence length="127" mass="14591">MKDYKKYYIIPADPEEVYVALTNPGTIQLWTGEAAEMSEEPGSEFSLWEGSIVGKNLEFEPGKMLVQQWYFGEQEEPSIVTIKLHPHKYGTSAELRHTNIPDEDYNDITEGWDDAYFAALIDFYEGD</sequence>
<gene>
    <name evidence="3" type="ORF">SAMN04487941_3044</name>
</gene>
<evidence type="ECO:0000259" key="2">
    <source>
        <dbReference type="Pfam" id="PF08327"/>
    </source>
</evidence>
<proteinExistence type="inferred from homology"/>
<dbReference type="RefSeq" id="WP_068838012.1">
    <property type="nucleotide sequence ID" value="NZ_BMXC01000003.1"/>
</dbReference>
<feature type="domain" description="Activator of Hsp90 ATPase homologue 1/2-like C-terminal" evidence="2">
    <location>
        <begin position="12"/>
        <end position="116"/>
    </location>
</feature>
<dbReference type="SUPFAM" id="SSF55961">
    <property type="entry name" value="Bet v1-like"/>
    <property type="match status" value="1"/>
</dbReference>
<dbReference type="STRING" id="388950.GCA_001611675_02021"/>
<evidence type="ECO:0000313" key="3">
    <source>
        <dbReference type="EMBL" id="SFU86501.1"/>
    </source>
</evidence>
<evidence type="ECO:0000256" key="1">
    <source>
        <dbReference type="ARBA" id="ARBA00006817"/>
    </source>
</evidence>
<dbReference type="InterPro" id="IPR013538">
    <property type="entry name" value="ASHA1/2-like_C"/>
</dbReference>
<dbReference type="Pfam" id="PF08327">
    <property type="entry name" value="AHSA1"/>
    <property type="match status" value="1"/>
</dbReference>
<reference evidence="4" key="1">
    <citation type="submission" date="2016-10" db="EMBL/GenBank/DDBJ databases">
        <authorList>
            <person name="Varghese N."/>
        </authorList>
    </citation>
    <scope>NUCLEOTIDE SEQUENCE [LARGE SCALE GENOMIC DNA]</scope>
    <source>
        <strain evidence="4">DSM 18820</strain>
    </source>
</reference>
<keyword evidence="4" id="KW-1185">Reference proteome</keyword>
<dbReference type="Proteomes" id="UP000182491">
    <property type="component" value="Unassembled WGS sequence"/>
</dbReference>
<dbReference type="AlphaFoldDB" id="A0A1I7JMV0"/>
<dbReference type="InterPro" id="IPR023393">
    <property type="entry name" value="START-like_dom_sf"/>
</dbReference>
<protein>
    <submittedName>
        <fullName evidence="3">Uncharacterized conserved protein YndB, AHSA1/START domain</fullName>
    </submittedName>
</protein>
<name>A0A1I7JMV0_9BACT</name>
<comment type="similarity">
    <text evidence="1">Belongs to the AHA1 family.</text>
</comment>
<dbReference type="EMBL" id="FPCA01000003">
    <property type="protein sequence ID" value="SFU86501.1"/>
    <property type="molecule type" value="Genomic_DNA"/>
</dbReference>
<dbReference type="OrthoDB" id="1445093at2"/>
<evidence type="ECO:0000313" key="4">
    <source>
        <dbReference type="Proteomes" id="UP000182491"/>
    </source>
</evidence>
<dbReference type="Gene3D" id="3.30.530.20">
    <property type="match status" value="1"/>
</dbReference>
<accession>A0A1I7JMV0</accession>
<organism evidence="3 4">
    <name type="scientific">Pontibacter akesuensis</name>
    <dbReference type="NCBI Taxonomy" id="388950"/>
    <lineage>
        <taxon>Bacteria</taxon>
        <taxon>Pseudomonadati</taxon>
        <taxon>Bacteroidota</taxon>
        <taxon>Cytophagia</taxon>
        <taxon>Cytophagales</taxon>
        <taxon>Hymenobacteraceae</taxon>
        <taxon>Pontibacter</taxon>
    </lineage>
</organism>